<gene>
    <name evidence="2" type="ORF">WMY93_032409</name>
</gene>
<dbReference type="Proteomes" id="UP001460270">
    <property type="component" value="Unassembled WGS sequence"/>
</dbReference>
<feature type="domain" description="Snake toxin/toxin-like" evidence="1">
    <location>
        <begin position="101"/>
        <end position="169"/>
    </location>
</feature>
<organism evidence="2 3">
    <name type="scientific">Mugilogobius chulae</name>
    <name type="common">yellowstripe goby</name>
    <dbReference type="NCBI Taxonomy" id="88201"/>
    <lineage>
        <taxon>Eukaryota</taxon>
        <taxon>Metazoa</taxon>
        <taxon>Chordata</taxon>
        <taxon>Craniata</taxon>
        <taxon>Vertebrata</taxon>
        <taxon>Euteleostomi</taxon>
        <taxon>Actinopterygii</taxon>
        <taxon>Neopterygii</taxon>
        <taxon>Teleostei</taxon>
        <taxon>Neoteleostei</taxon>
        <taxon>Acanthomorphata</taxon>
        <taxon>Gobiaria</taxon>
        <taxon>Gobiiformes</taxon>
        <taxon>Gobioidei</taxon>
        <taxon>Gobiidae</taxon>
        <taxon>Gobionellinae</taxon>
        <taxon>Mugilogobius</taxon>
    </lineage>
</organism>
<dbReference type="Gene3D" id="2.10.60.10">
    <property type="entry name" value="CD59"/>
    <property type="match status" value="2"/>
</dbReference>
<accession>A0AAW0MP74</accession>
<dbReference type="EMBL" id="JBBPFD010000034">
    <property type="protein sequence ID" value="KAK7880955.1"/>
    <property type="molecule type" value="Genomic_DNA"/>
</dbReference>
<dbReference type="InterPro" id="IPR035076">
    <property type="entry name" value="Toxin/TOLIP"/>
</dbReference>
<sequence length="176" mass="19278">MEREIQVDLCSVGRDEVAVPDRCGEGVELKGKDQSIQTLTCVSDSQSGFYKGCASDWYCEAAGYLYVSFSYGSNYLYYNLTCCNTNECNTPNLPEPPVGSLQCYSCDSDTYNCTSTMTCRDQELCFQTNYKNSTKTIHGCASEYLCSDSELSQSYFDGPLSCCNTSLCNGPGLAPA</sequence>
<dbReference type="SUPFAM" id="SSF57302">
    <property type="entry name" value="Snake toxin-like"/>
    <property type="match status" value="1"/>
</dbReference>
<reference evidence="3" key="1">
    <citation type="submission" date="2024-04" db="EMBL/GenBank/DDBJ databases">
        <title>Salinicola lusitanus LLJ914,a marine bacterium isolated from the Okinawa Trough.</title>
        <authorList>
            <person name="Li J."/>
        </authorList>
    </citation>
    <scope>NUCLEOTIDE SEQUENCE [LARGE SCALE GENOMIC DNA]</scope>
</reference>
<dbReference type="InterPro" id="IPR045860">
    <property type="entry name" value="Snake_toxin-like_sf"/>
</dbReference>
<evidence type="ECO:0000313" key="3">
    <source>
        <dbReference type="Proteomes" id="UP001460270"/>
    </source>
</evidence>
<keyword evidence="3" id="KW-1185">Reference proteome</keyword>
<evidence type="ECO:0000259" key="1">
    <source>
        <dbReference type="Pfam" id="PF00087"/>
    </source>
</evidence>
<dbReference type="Pfam" id="PF00087">
    <property type="entry name" value="Toxin_TOLIP"/>
    <property type="match status" value="1"/>
</dbReference>
<protein>
    <recommendedName>
        <fullName evidence="1">Snake toxin/toxin-like domain-containing protein</fullName>
    </recommendedName>
</protein>
<dbReference type="AlphaFoldDB" id="A0AAW0MP74"/>
<evidence type="ECO:0000313" key="2">
    <source>
        <dbReference type="EMBL" id="KAK7880955.1"/>
    </source>
</evidence>
<comment type="caution">
    <text evidence="2">The sequence shown here is derived from an EMBL/GenBank/DDBJ whole genome shotgun (WGS) entry which is preliminary data.</text>
</comment>
<proteinExistence type="predicted"/>
<name>A0AAW0MP74_9GOBI</name>